<dbReference type="OrthoDB" id="196131at2759"/>
<dbReference type="Proteomes" id="UP000646827">
    <property type="component" value="Unassembled WGS sequence"/>
</dbReference>
<sequence>GVHVLGPKDEKTEIKLFGTANDKETQHTGINFDKYENIPVETMFQLC</sequence>
<proteinExistence type="predicted"/>
<organism evidence="1 2">
    <name type="scientific">Circinella minor</name>
    <dbReference type="NCBI Taxonomy" id="1195481"/>
    <lineage>
        <taxon>Eukaryota</taxon>
        <taxon>Fungi</taxon>
        <taxon>Fungi incertae sedis</taxon>
        <taxon>Mucoromycota</taxon>
        <taxon>Mucoromycotina</taxon>
        <taxon>Mucoromycetes</taxon>
        <taxon>Mucorales</taxon>
        <taxon>Lichtheimiaceae</taxon>
        <taxon>Circinella</taxon>
    </lineage>
</organism>
<dbReference type="AlphaFoldDB" id="A0A8H7S0H8"/>
<dbReference type="EMBL" id="JAEPRB010000188">
    <property type="protein sequence ID" value="KAG2219256.1"/>
    <property type="molecule type" value="Genomic_DNA"/>
</dbReference>
<keyword evidence="2" id="KW-1185">Reference proteome</keyword>
<protein>
    <submittedName>
        <fullName evidence="1">Uncharacterized protein</fullName>
    </submittedName>
</protein>
<comment type="caution">
    <text evidence="1">The sequence shown here is derived from an EMBL/GenBank/DDBJ whole genome shotgun (WGS) entry which is preliminary data.</text>
</comment>
<feature type="non-terminal residue" evidence="1">
    <location>
        <position position="1"/>
    </location>
</feature>
<reference evidence="1 2" key="1">
    <citation type="submission" date="2020-12" db="EMBL/GenBank/DDBJ databases">
        <title>Metabolic potential, ecology and presence of endohyphal bacteria is reflected in genomic diversity of Mucoromycotina.</title>
        <authorList>
            <person name="Muszewska A."/>
            <person name="Okrasinska A."/>
            <person name="Steczkiewicz K."/>
            <person name="Drgas O."/>
            <person name="Orlowska M."/>
            <person name="Perlinska-Lenart U."/>
            <person name="Aleksandrzak-Piekarczyk T."/>
            <person name="Szatraj K."/>
            <person name="Zielenkiewicz U."/>
            <person name="Pilsyk S."/>
            <person name="Malc E."/>
            <person name="Mieczkowski P."/>
            <person name="Kruszewska J.S."/>
            <person name="Biernat P."/>
            <person name="Pawlowska J."/>
        </authorList>
    </citation>
    <scope>NUCLEOTIDE SEQUENCE [LARGE SCALE GENOMIC DNA]</scope>
    <source>
        <strain evidence="1 2">CBS 142.35</strain>
    </source>
</reference>
<evidence type="ECO:0000313" key="1">
    <source>
        <dbReference type="EMBL" id="KAG2219256.1"/>
    </source>
</evidence>
<evidence type="ECO:0000313" key="2">
    <source>
        <dbReference type="Proteomes" id="UP000646827"/>
    </source>
</evidence>
<name>A0A8H7S0H8_9FUNG</name>
<gene>
    <name evidence="1" type="ORF">INT45_009864</name>
</gene>
<accession>A0A8H7S0H8</accession>